<evidence type="ECO:0000256" key="8">
    <source>
        <dbReference type="SAM" id="Phobius"/>
    </source>
</evidence>
<evidence type="ECO:0000256" key="3">
    <source>
        <dbReference type="ARBA" id="ARBA00022676"/>
    </source>
</evidence>
<keyword evidence="4 8" id="KW-0812">Transmembrane</keyword>
<dbReference type="EC" id="2.4.1.16" evidence="2"/>
<feature type="transmembrane region" description="Helical" evidence="8">
    <location>
        <begin position="877"/>
        <end position="898"/>
    </location>
</feature>
<protein>
    <recommendedName>
        <fullName evidence="2">chitin synthase</fullName>
        <ecNumber evidence="2">2.4.1.16</ecNumber>
    </recommendedName>
</protein>
<feature type="transmembrane region" description="Helical" evidence="8">
    <location>
        <begin position="811"/>
        <end position="837"/>
    </location>
</feature>
<evidence type="ECO:0000256" key="5">
    <source>
        <dbReference type="ARBA" id="ARBA00022989"/>
    </source>
</evidence>
<dbReference type="AlphaFoldDB" id="A0A1X2H7J4"/>
<evidence type="ECO:0000313" key="10">
    <source>
        <dbReference type="Proteomes" id="UP000242180"/>
    </source>
</evidence>
<feature type="transmembrane region" description="Helical" evidence="8">
    <location>
        <begin position="55"/>
        <end position="72"/>
    </location>
</feature>
<evidence type="ECO:0000256" key="7">
    <source>
        <dbReference type="SAM" id="MobiDB-lite"/>
    </source>
</evidence>
<evidence type="ECO:0000256" key="2">
    <source>
        <dbReference type="ARBA" id="ARBA00012543"/>
    </source>
</evidence>
<dbReference type="GO" id="GO:0016020">
    <property type="term" value="C:membrane"/>
    <property type="evidence" value="ECO:0007669"/>
    <property type="project" value="UniProtKB-SubCell"/>
</dbReference>
<comment type="subcellular location">
    <subcellularLocation>
        <location evidence="1">Membrane</location>
        <topology evidence="1">Multi-pass membrane protein</topology>
    </subcellularLocation>
</comment>
<name>A0A1X2H7J4_SYNRA</name>
<dbReference type="OrthoDB" id="2235682at2759"/>
<feature type="region of interest" description="Disordered" evidence="7">
    <location>
        <begin position="1194"/>
        <end position="1262"/>
    </location>
</feature>
<feature type="region of interest" description="Disordered" evidence="7">
    <location>
        <begin position="1064"/>
        <end position="1179"/>
    </location>
</feature>
<feature type="compositionally biased region" description="Basic and acidic residues" evidence="7">
    <location>
        <begin position="1213"/>
        <end position="1225"/>
    </location>
</feature>
<feature type="transmembrane region" description="Helical" evidence="8">
    <location>
        <begin position="849"/>
        <end position="870"/>
    </location>
</feature>
<sequence>MRVVENYSYMRTPTCRRIVWVLYARLCTIVLPDFILKYALDLRTAAARQAWREKIALCILYLGVAAVFLFWLEYVSTLFCDTEDVFKQEDVFRNTSKLSAVNGKAIDWSKYVDSSSAAKDVSPYPGVDVSPMFPKFMLLDRKGDDYYSDPTLQSCIGNRNFSSQADAWLNYKLTNDPGYTYINGQLKKCPIPNHVNQTGTDCYTWNIQQLGLPIKGDIQYEKDFIAQNCTTLPSPSGPGMAYVVLNDKVLDVTDYLEAATNIIEVSTGIYSRSFALDRMFLPLDLTKLLFISLGEDITDSLASNVSNANTYASCMETLFYKGIVKEAQPTGCQKINPALWATMGAFLLYFLVKMNLAHLCRLRFMQSLLFSSHPEYSSSIRDRSPHTILMIPCFSESSDILKQSLESLARTHYEDSRKLLLFVCDGVTRASHDSKETHLCVLEALNHSGTVDPVAQPYLSLGQNRKKVNYAKVYSGYYETGRNRVPYMVVVKVGGPREEAAAASTPSVVPGNRGKRDSMVLVFGFLERCMNLANNRMTPLEYELFNQCYSVLGVDPRKFKYMLVTDADTQVQGDVVQTMVSRLEKDRRMLAISGHVRPANPEQNITTMLQIFPLYLTFYSGLAYEAFLGTVLSINGGFMMYKLWTENVPLDEKRPMAVRGWRPFKRSSSTTTSQQTIQTHKWPKVSDEINPWEECDRDRDSSLRQDNESRLSLAPNTGIRPCCIHPTVLRGFAAPQPDTMHMKNVLLLGEEQYLGIVLLRSHPHHRLGFEPEAIGYATLPTNIFALQALQSRNLRAAFHNQLEMQRVAWDLGIACWFVSLTKLLDMIFSMPIIVYLYGVYIRFFMQFGLAYTIIAISFTCLIVLHILYFIVRRQFKYVFWFIIYGLFAVPLFAVWFPLVSFWCSDYAERWYDVWPTANRKRRGRLHGIVDDTDEKNIEHTHPDTASNASDAKELSDEELVPRMRLGEFEIVEAEKQYQRAVQEAAALDSNFTGFTGIVNGRSNSMRSNASRRSDPFKDQIIPSPPMAQLRGYNTVRVGGSNGATSSGYKPKASVVDMYSTVRNLPSRHPHHHRSQSQEQPSPTGTVRSNPFASALDNPFDDGYAVPSQPQQPPQHTRRQHKPSHSQSSYFTYSSRTTNEDYSAPPFIDPVVDDDERSQSYPATADDRASITSNTHSLASSNLSLDPEAFLESRTYGQGTRAAHGNNSLGGRRRVVEDEQVDEGRPTARHGKVGLTIPGQPLGGYPPPPSGGAAGPSGNRNRR</sequence>
<dbReference type="Proteomes" id="UP000242180">
    <property type="component" value="Unassembled WGS sequence"/>
</dbReference>
<dbReference type="GO" id="GO:0071944">
    <property type="term" value="C:cell periphery"/>
    <property type="evidence" value="ECO:0007669"/>
    <property type="project" value="TreeGrafter"/>
</dbReference>
<gene>
    <name evidence="9" type="ORF">BCR43DRAFT_460207</name>
</gene>
<dbReference type="InterPro" id="IPR029044">
    <property type="entry name" value="Nucleotide-diphossugar_trans"/>
</dbReference>
<dbReference type="EMBL" id="MCGN01000007">
    <property type="protein sequence ID" value="ORY94527.1"/>
    <property type="molecule type" value="Genomic_DNA"/>
</dbReference>
<dbReference type="Pfam" id="PF03142">
    <property type="entry name" value="Chitin_synth_2"/>
    <property type="match status" value="2"/>
</dbReference>
<dbReference type="SUPFAM" id="SSF53448">
    <property type="entry name" value="Nucleotide-diphospho-sugar transferases"/>
    <property type="match status" value="1"/>
</dbReference>
<feature type="region of interest" description="Disordered" evidence="7">
    <location>
        <begin position="935"/>
        <end position="955"/>
    </location>
</feature>
<feature type="compositionally biased region" description="Polar residues" evidence="7">
    <location>
        <begin position="1169"/>
        <end position="1179"/>
    </location>
</feature>
<reference evidence="9 10" key="1">
    <citation type="submission" date="2016-07" db="EMBL/GenBank/DDBJ databases">
        <title>Pervasive Adenine N6-methylation of Active Genes in Fungi.</title>
        <authorList>
            <consortium name="DOE Joint Genome Institute"/>
            <person name="Mondo S.J."/>
            <person name="Dannebaum R.O."/>
            <person name="Kuo R.C."/>
            <person name="Labutti K."/>
            <person name="Haridas S."/>
            <person name="Kuo A."/>
            <person name="Salamov A."/>
            <person name="Ahrendt S.R."/>
            <person name="Lipzen A."/>
            <person name="Sullivan W."/>
            <person name="Andreopoulos W.B."/>
            <person name="Clum A."/>
            <person name="Lindquist E."/>
            <person name="Daum C."/>
            <person name="Ramamoorthy G.K."/>
            <person name="Gryganskyi A."/>
            <person name="Culley D."/>
            <person name="Magnuson J.K."/>
            <person name="James T.Y."/>
            <person name="O'Malley M.A."/>
            <person name="Stajich J.E."/>
            <person name="Spatafora J.W."/>
            <person name="Visel A."/>
            <person name="Grigoriev I.V."/>
        </authorList>
    </citation>
    <scope>NUCLEOTIDE SEQUENCE [LARGE SCALE GENOMIC DNA]</scope>
    <source>
        <strain evidence="9 10">NRRL 2496</strain>
    </source>
</reference>
<comment type="caution">
    <text evidence="9">The sequence shown here is derived from an EMBL/GenBank/DDBJ whole genome shotgun (WGS) entry which is preliminary data.</text>
</comment>
<evidence type="ECO:0000313" key="9">
    <source>
        <dbReference type="EMBL" id="ORY94527.1"/>
    </source>
</evidence>
<keyword evidence="6 8" id="KW-0472">Membrane</keyword>
<keyword evidence="5 8" id="KW-1133">Transmembrane helix</keyword>
<dbReference type="GO" id="GO:0004100">
    <property type="term" value="F:chitin synthase activity"/>
    <property type="evidence" value="ECO:0007669"/>
    <property type="project" value="UniProtKB-EC"/>
</dbReference>
<dbReference type="InParanoid" id="A0A1X2H7J4"/>
<dbReference type="STRING" id="13706.A0A1X2H7J4"/>
<dbReference type="GO" id="GO:0006031">
    <property type="term" value="P:chitin biosynthetic process"/>
    <property type="evidence" value="ECO:0007669"/>
    <property type="project" value="TreeGrafter"/>
</dbReference>
<keyword evidence="3" id="KW-0808">Transferase</keyword>
<keyword evidence="3" id="KW-0328">Glycosyltransferase</keyword>
<proteinExistence type="predicted"/>
<accession>A0A1X2H7J4</accession>
<dbReference type="InterPro" id="IPR004835">
    <property type="entry name" value="Chitin_synth"/>
</dbReference>
<dbReference type="PANTHER" id="PTHR22914:SF41">
    <property type="entry name" value="CHITIN SYNTHASE 7"/>
    <property type="match status" value="1"/>
</dbReference>
<dbReference type="OMA" id="IRRQFKY"/>
<dbReference type="PANTHER" id="PTHR22914">
    <property type="entry name" value="CHITIN SYNTHASE"/>
    <property type="match status" value="1"/>
</dbReference>
<feature type="compositionally biased region" description="Low complexity" evidence="7">
    <location>
        <begin position="1124"/>
        <end position="1136"/>
    </location>
</feature>
<evidence type="ECO:0000256" key="4">
    <source>
        <dbReference type="ARBA" id="ARBA00022692"/>
    </source>
</evidence>
<keyword evidence="10" id="KW-1185">Reference proteome</keyword>
<evidence type="ECO:0000256" key="6">
    <source>
        <dbReference type="ARBA" id="ARBA00023136"/>
    </source>
</evidence>
<feature type="compositionally biased region" description="Low complexity" evidence="7">
    <location>
        <begin position="1001"/>
        <end position="1010"/>
    </location>
</feature>
<feature type="region of interest" description="Disordered" evidence="7">
    <location>
        <begin position="1001"/>
        <end position="1020"/>
    </location>
</feature>
<dbReference type="GO" id="GO:0030428">
    <property type="term" value="C:cell septum"/>
    <property type="evidence" value="ECO:0007669"/>
    <property type="project" value="TreeGrafter"/>
</dbReference>
<organism evidence="9 10">
    <name type="scientific">Syncephalastrum racemosum</name>
    <name type="common">Filamentous fungus</name>
    <dbReference type="NCBI Taxonomy" id="13706"/>
    <lineage>
        <taxon>Eukaryota</taxon>
        <taxon>Fungi</taxon>
        <taxon>Fungi incertae sedis</taxon>
        <taxon>Mucoromycota</taxon>
        <taxon>Mucoromycotina</taxon>
        <taxon>Mucoromycetes</taxon>
        <taxon>Mucorales</taxon>
        <taxon>Syncephalastraceae</taxon>
        <taxon>Syncephalastrum</taxon>
    </lineage>
</organism>
<feature type="compositionally biased region" description="Basic residues" evidence="7">
    <location>
        <begin position="1065"/>
        <end position="1074"/>
    </location>
</feature>
<evidence type="ECO:0000256" key="1">
    <source>
        <dbReference type="ARBA" id="ARBA00004141"/>
    </source>
</evidence>